<name>A0A4S3J7I3_9EURO</name>
<evidence type="ECO:0000313" key="2">
    <source>
        <dbReference type="Proteomes" id="UP000308092"/>
    </source>
</evidence>
<sequence>MPSKVRQGTSATLGVALQLFPDPQGFRAIIDQRFLEPGMLKSFLGCDAAFWVINKDAL</sequence>
<keyword evidence="2" id="KW-1185">Reference proteome</keyword>
<protein>
    <submittedName>
        <fullName evidence="1">Uncharacterized protein</fullName>
    </submittedName>
</protein>
<comment type="caution">
    <text evidence="1">The sequence shown here is derived from an EMBL/GenBank/DDBJ whole genome shotgun (WGS) entry which is preliminary data.</text>
</comment>
<proteinExistence type="predicted"/>
<gene>
    <name evidence="1" type="ORF">EYZ11_010439</name>
</gene>
<organism evidence="1 2">
    <name type="scientific">Aspergillus tanneri</name>
    <dbReference type="NCBI Taxonomy" id="1220188"/>
    <lineage>
        <taxon>Eukaryota</taxon>
        <taxon>Fungi</taxon>
        <taxon>Dikarya</taxon>
        <taxon>Ascomycota</taxon>
        <taxon>Pezizomycotina</taxon>
        <taxon>Eurotiomycetes</taxon>
        <taxon>Eurotiomycetidae</taxon>
        <taxon>Eurotiales</taxon>
        <taxon>Aspergillaceae</taxon>
        <taxon>Aspergillus</taxon>
        <taxon>Aspergillus subgen. Circumdati</taxon>
    </lineage>
</organism>
<dbReference type="EMBL" id="SOSA01000560">
    <property type="protein sequence ID" value="THC90107.1"/>
    <property type="molecule type" value="Genomic_DNA"/>
</dbReference>
<evidence type="ECO:0000313" key="1">
    <source>
        <dbReference type="EMBL" id="THC90107.1"/>
    </source>
</evidence>
<reference evidence="1 2" key="1">
    <citation type="submission" date="2019-03" db="EMBL/GenBank/DDBJ databases">
        <title>The genome sequence of a newly discovered highly antifungal drug resistant Aspergillus species, Aspergillus tanneri NIH 1004.</title>
        <authorList>
            <person name="Mounaud S."/>
            <person name="Singh I."/>
            <person name="Joardar V."/>
            <person name="Pakala S."/>
            <person name="Pakala S."/>
            <person name="Venepally P."/>
            <person name="Hoover J."/>
            <person name="Nierman W."/>
            <person name="Chung J."/>
            <person name="Losada L."/>
        </authorList>
    </citation>
    <scope>NUCLEOTIDE SEQUENCE [LARGE SCALE GENOMIC DNA]</scope>
    <source>
        <strain evidence="1 2">NIH1004</strain>
    </source>
</reference>
<dbReference type="VEuPathDB" id="FungiDB:EYZ11_010439"/>
<dbReference type="Proteomes" id="UP000308092">
    <property type="component" value="Unassembled WGS sequence"/>
</dbReference>
<dbReference type="AlphaFoldDB" id="A0A4S3J7I3"/>
<accession>A0A4S3J7I3</accession>